<dbReference type="GO" id="GO:0008270">
    <property type="term" value="F:zinc ion binding"/>
    <property type="evidence" value="ECO:0007669"/>
    <property type="project" value="InterPro"/>
</dbReference>
<keyword evidence="9" id="KW-0482">Metalloprotease</keyword>
<dbReference type="GO" id="GO:0005615">
    <property type="term" value="C:extracellular space"/>
    <property type="evidence" value="ECO:0007669"/>
    <property type="project" value="TreeGrafter"/>
</dbReference>
<keyword evidence="7" id="KW-0378">Hydrolase</keyword>
<name>A0AAD8ZUH2_9TELE</name>
<dbReference type="EMBL" id="JAROKS010000004">
    <property type="protein sequence ID" value="KAK1804533.1"/>
    <property type="molecule type" value="Genomic_DNA"/>
</dbReference>
<reference evidence="12" key="1">
    <citation type="submission" date="2023-03" db="EMBL/GenBank/DDBJ databases">
        <title>Electrophorus voltai genome.</title>
        <authorList>
            <person name="Bian C."/>
        </authorList>
    </citation>
    <scope>NUCLEOTIDE SEQUENCE</scope>
    <source>
        <strain evidence="12">CB-2022</strain>
        <tissue evidence="12">Muscle</tissue>
    </source>
</reference>
<evidence type="ECO:0000256" key="3">
    <source>
        <dbReference type="ARBA" id="ARBA00022645"/>
    </source>
</evidence>
<proteinExistence type="inferred from homology"/>
<evidence type="ECO:0000256" key="10">
    <source>
        <dbReference type="PROSITE-ProRule" id="PRU01379"/>
    </source>
</evidence>
<keyword evidence="3" id="KW-0121">Carboxypeptidase</keyword>
<keyword evidence="8" id="KW-0862">Zinc</keyword>
<comment type="cofactor">
    <cofactor evidence="1">
        <name>Zn(2+)</name>
        <dbReference type="ChEBI" id="CHEBI:29105"/>
    </cofactor>
</comment>
<dbReference type="SMART" id="SM00631">
    <property type="entry name" value="Zn_pept"/>
    <property type="match status" value="1"/>
</dbReference>
<dbReference type="SUPFAM" id="SSF53187">
    <property type="entry name" value="Zn-dependent exopeptidases"/>
    <property type="match status" value="1"/>
</dbReference>
<protein>
    <recommendedName>
        <fullName evidence="11">Peptidase M14 domain-containing protein</fullName>
    </recommendedName>
</protein>
<dbReference type="PANTHER" id="PTHR11705">
    <property type="entry name" value="PROTEASE FAMILY M14 CARBOXYPEPTIDASE A,B"/>
    <property type="match status" value="1"/>
</dbReference>
<comment type="caution">
    <text evidence="10">Lacks conserved residue(s) required for the propagation of feature annotation.</text>
</comment>
<evidence type="ECO:0000256" key="5">
    <source>
        <dbReference type="ARBA" id="ARBA00022723"/>
    </source>
</evidence>
<keyword evidence="13" id="KW-1185">Reference proteome</keyword>
<evidence type="ECO:0000256" key="8">
    <source>
        <dbReference type="ARBA" id="ARBA00022833"/>
    </source>
</evidence>
<evidence type="ECO:0000313" key="12">
    <source>
        <dbReference type="EMBL" id="KAK1804533.1"/>
    </source>
</evidence>
<dbReference type="FunFam" id="3.40.630.10:FF:000084">
    <property type="entry name" value="Carboxypeptidase B2"/>
    <property type="match status" value="1"/>
</dbReference>
<dbReference type="InterPro" id="IPR000834">
    <property type="entry name" value="Peptidase_M14"/>
</dbReference>
<evidence type="ECO:0000256" key="4">
    <source>
        <dbReference type="ARBA" id="ARBA00022670"/>
    </source>
</evidence>
<evidence type="ECO:0000256" key="9">
    <source>
        <dbReference type="ARBA" id="ARBA00023049"/>
    </source>
</evidence>
<dbReference type="PROSITE" id="PS52035">
    <property type="entry name" value="PEPTIDASE_M14"/>
    <property type="match status" value="1"/>
</dbReference>
<evidence type="ECO:0000256" key="6">
    <source>
        <dbReference type="ARBA" id="ARBA00022729"/>
    </source>
</evidence>
<sequence length="159" mass="18025">KTGIHAREWITQANGTWFANKLVSDHEKSPGLKAIPDRFDIFLEIVTNPDGYYYYTHNSDCWWLKTRKPMPGFNHNGVDANRNWATGFVGPGSSIYPCSPIYCGPRAHSEPEVKAILDFVNSHGNLKAFVSIHSYTWMFLSLYGYTMTPCKDQAELVST</sequence>
<dbReference type="PANTHER" id="PTHR11705:SF94">
    <property type="entry name" value="CARBOXYPEPTIDASE A1"/>
    <property type="match status" value="1"/>
</dbReference>
<keyword evidence="4" id="KW-0645">Protease</keyword>
<comment type="caution">
    <text evidence="12">The sequence shown here is derived from an EMBL/GenBank/DDBJ whole genome shotgun (WGS) entry which is preliminary data.</text>
</comment>
<evidence type="ECO:0000313" key="13">
    <source>
        <dbReference type="Proteomes" id="UP001239994"/>
    </source>
</evidence>
<dbReference type="GO" id="GO:0004181">
    <property type="term" value="F:metallocarboxypeptidase activity"/>
    <property type="evidence" value="ECO:0007669"/>
    <property type="project" value="InterPro"/>
</dbReference>
<dbReference type="AlphaFoldDB" id="A0AAD8ZUH2"/>
<organism evidence="12 13">
    <name type="scientific">Electrophorus voltai</name>
    <dbReference type="NCBI Taxonomy" id="2609070"/>
    <lineage>
        <taxon>Eukaryota</taxon>
        <taxon>Metazoa</taxon>
        <taxon>Chordata</taxon>
        <taxon>Craniata</taxon>
        <taxon>Vertebrata</taxon>
        <taxon>Euteleostomi</taxon>
        <taxon>Actinopterygii</taxon>
        <taxon>Neopterygii</taxon>
        <taxon>Teleostei</taxon>
        <taxon>Ostariophysi</taxon>
        <taxon>Gymnotiformes</taxon>
        <taxon>Gymnotoidei</taxon>
        <taxon>Gymnotidae</taxon>
        <taxon>Electrophorus</taxon>
    </lineage>
</organism>
<evidence type="ECO:0000256" key="1">
    <source>
        <dbReference type="ARBA" id="ARBA00001947"/>
    </source>
</evidence>
<dbReference type="Pfam" id="PF00246">
    <property type="entry name" value="Peptidase_M14"/>
    <property type="match status" value="1"/>
</dbReference>
<gene>
    <name evidence="12" type="ORF">P4O66_020541</name>
</gene>
<keyword evidence="5" id="KW-0479">Metal-binding</keyword>
<evidence type="ECO:0000256" key="7">
    <source>
        <dbReference type="ARBA" id="ARBA00022801"/>
    </source>
</evidence>
<dbReference type="GO" id="GO:0006508">
    <property type="term" value="P:proteolysis"/>
    <property type="evidence" value="ECO:0007669"/>
    <property type="project" value="UniProtKB-KW"/>
</dbReference>
<evidence type="ECO:0000256" key="2">
    <source>
        <dbReference type="ARBA" id="ARBA00005988"/>
    </source>
</evidence>
<dbReference type="Proteomes" id="UP001239994">
    <property type="component" value="Unassembled WGS sequence"/>
</dbReference>
<feature type="domain" description="Peptidase M14" evidence="11">
    <location>
        <begin position="1"/>
        <end position="159"/>
    </location>
</feature>
<comment type="similarity">
    <text evidence="2 10">Belongs to the peptidase M14 family.</text>
</comment>
<feature type="non-terminal residue" evidence="12">
    <location>
        <position position="1"/>
    </location>
</feature>
<dbReference type="Gene3D" id="3.40.630.10">
    <property type="entry name" value="Zn peptidases"/>
    <property type="match status" value="1"/>
</dbReference>
<evidence type="ECO:0000259" key="11">
    <source>
        <dbReference type="PROSITE" id="PS52035"/>
    </source>
</evidence>
<keyword evidence="6" id="KW-0732">Signal</keyword>
<accession>A0AAD8ZUH2</accession>